<dbReference type="CDD" id="cd06257">
    <property type="entry name" value="DnaJ"/>
    <property type="match status" value="1"/>
</dbReference>
<dbReference type="AlphaFoldDB" id="A0A7S1V2K8"/>
<dbReference type="InterPro" id="IPR036869">
    <property type="entry name" value="J_dom_sf"/>
</dbReference>
<gene>
    <name evidence="2" type="ORF">GOCE00092_LOCUS13011</name>
</gene>
<reference evidence="2" key="1">
    <citation type="submission" date="2021-01" db="EMBL/GenBank/DDBJ databases">
        <authorList>
            <person name="Corre E."/>
            <person name="Pelletier E."/>
            <person name="Niang G."/>
            <person name="Scheremetjew M."/>
            <person name="Finn R."/>
            <person name="Kale V."/>
            <person name="Holt S."/>
            <person name="Cochrane G."/>
            <person name="Meng A."/>
            <person name="Brown T."/>
            <person name="Cohen L."/>
        </authorList>
    </citation>
    <scope>NUCLEOTIDE SEQUENCE</scope>
    <source>
        <strain evidence="2">CCMP 410</strain>
    </source>
</reference>
<evidence type="ECO:0000313" key="2">
    <source>
        <dbReference type="EMBL" id="CAD9284099.1"/>
    </source>
</evidence>
<dbReference type="Gene3D" id="1.10.287.110">
    <property type="entry name" value="DnaJ domain"/>
    <property type="match status" value="1"/>
</dbReference>
<organism evidence="2">
    <name type="scientific">Grammatophora oceanica</name>
    <dbReference type="NCBI Taxonomy" id="210454"/>
    <lineage>
        <taxon>Eukaryota</taxon>
        <taxon>Sar</taxon>
        <taxon>Stramenopiles</taxon>
        <taxon>Ochrophyta</taxon>
        <taxon>Bacillariophyta</taxon>
        <taxon>Fragilariophyceae</taxon>
        <taxon>Fragilariophycidae</taxon>
        <taxon>Rhabdonematales</taxon>
        <taxon>Grammatophoraceae</taxon>
        <taxon>Grammatophora</taxon>
    </lineage>
</organism>
<dbReference type="PRINTS" id="PR00625">
    <property type="entry name" value="JDOMAIN"/>
</dbReference>
<proteinExistence type="predicted"/>
<accession>A0A7S1V2K8</accession>
<dbReference type="PROSITE" id="PS50076">
    <property type="entry name" value="DNAJ_2"/>
    <property type="match status" value="1"/>
</dbReference>
<dbReference type="PROSITE" id="PS00636">
    <property type="entry name" value="DNAJ_1"/>
    <property type="match status" value="1"/>
</dbReference>
<feature type="domain" description="J" evidence="1">
    <location>
        <begin position="3"/>
        <end position="68"/>
    </location>
</feature>
<name>A0A7S1V2K8_9STRA</name>
<protein>
    <recommendedName>
        <fullName evidence="1">J domain-containing protein</fullName>
    </recommendedName>
</protein>
<sequence>MVTHYDTLGVSQEASVEDIKKAFRKLSKETHPDLNKGSSGHAERFKQVSEAYNVLSNARERRLYDSDLEHGSMFENNLRRHGGMGGDTGGFWGHRYRHPGTSRQSLFHAVLDIIYRPRNMLIGIVGVSAAIFLLKPTYDPEERRKLTGNAALVEAWKNPTTGMWEPPAPWDPVYKTMKPKLVMMPREQVKGPSHR</sequence>
<dbReference type="PANTHER" id="PTHR44825">
    <property type="match status" value="1"/>
</dbReference>
<dbReference type="SUPFAM" id="SSF46565">
    <property type="entry name" value="Chaperone J-domain"/>
    <property type="match status" value="1"/>
</dbReference>
<dbReference type="Pfam" id="PF00226">
    <property type="entry name" value="DnaJ"/>
    <property type="match status" value="1"/>
</dbReference>
<dbReference type="InterPro" id="IPR052763">
    <property type="entry name" value="DnaJ_C4"/>
</dbReference>
<dbReference type="PANTHER" id="PTHR44825:SF1">
    <property type="entry name" value="DNAJ HOMOLOG SUBFAMILY C MEMBER 4"/>
    <property type="match status" value="1"/>
</dbReference>
<dbReference type="EMBL" id="HBGK01025056">
    <property type="protein sequence ID" value="CAD9284099.1"/>
    <property type="molecule type" value="Transcribed_RNA"/>
</dbReference>
<dbReference type="InterPro" id="IPR001623">
    <property type="entry name" value="DnaJ_domain"/>
</dbReference>
<evidence type="ECO:0000259" key="1">
    <source>
        <dbReference type="PROSITE" id="PS50076"/>
    </source>
</evidence>
<dbReference type="SMART" id="SM00271">
    <property type="entry name" value="DnaJ"/>
    <property type="match status" value="1"/>
</dbReference>
<dbReference type="InterPro" id="IPR018253">
    <property type="entry name" value="DnaJ_domain_CS"/>
</dbReference>